<evidence type="ECO:0000256" key="3">
    <source>
        <dbReference type="ARBA" id="ARBA00023163"/>
    </source>
</evidence>
<dbReference type="SUPFAM" id="SSF48008">
    <property type="entry name" value="GntR ligand-binding domain-like"/>
    <property type="match status" value="1"/>
</dbReference>
<dbReference type="GO" id="GO:0003677">
    <property type="term" value="F:DNA binding"/>
    <property type="evidence" value="ECO:0007669"/>
    <property type="project" value="UniProtKB-KW"/>
</dbReference>
<dbReference type="PROSITE" id="PS50949">
    <property type="entry name" value="HTH_GNTR"/>
    <property type="match status" value="1"/>
</dbReference>
<dbReference type="GO" id="GO:0003700">
    <property type="term" value="F:DNA-binding transcription factor activity"/>
    <property type="evidence" value="ECO:0007669"/>
    <property type="project" value="InterPro"/>
</dbReference>
<protein>
    <submittedName>
        <fullName evidence="5">GntR family transcriptional regulator</fullName>
    </submittedName>
</protein>
<keyword evidence="6" id="KW-1185">Reference proteome</keyword>
<evidence type="ECO:0000313" key="6">
    <source>
        <dbReference type="Proteomes" id="UP000185478"/>
    </source>
</evidence>
<dbReference type="InterPro" id="IPR011711">
    <property type="entry name" value="GntR_C"/>
</dbReference>
<dbReference type="Gene3D" id="1.20.120.530">
    <property type="entry name" value="GntR ligand-binding domain-like"/>
    <property type="match status" value="1"/>
</dbReference>
<dbReference type="Pfam" id="PF00392">
    <property type="entry name" value="GntR"/>
    <property type="match status" value="1"/>
</dbReference>
<reference evidence="5 6" key="1">
    <citation type="submission" date="2014-08" db="EMBL/GenBank/DDBJ databases">
        <title>Complete genome sequence of Corynebacterium aquilae S-613T(T) (=DSM 44791(T)), isolated from the choana of a healthy golden eagle.</title>
        <authorList>
            <person name="Ruckert C."/>
            <person name="Albersmeier A."/>
            <person name="Winkler A."/>
            <person name="Kalinowski J."/>
        </authorList>
    </citation>
    <scope>NUCLEOTIDE SEQUENCE [LARGE SCALE GENOMIC DNA]</scope>
    <source>
        <strain evidence="5 6">S-613</strain>
    </source>
</reference>
<keyword evidence="1" id="KW-0805">Transcription regulation</keyword>
<dbReference type="KEGG" id="caqu:CAQU_05410"/>
<dbReference type="InterPro" id="IPR036388">
    <property type="entry name" value="WH-like_DNA-bd_sf"/>
</dbReference>
<dbReference type="SUPFAM" id="SSF46785">
    <property type="entry name" value="Winged helix' DNA-binding domain"/>
    <property type="match status" value="1"/>
</dbReference>
<dbReference type="SMART" id="SM00345">
    <property type="entry name" value="HTH_GNTR"/>
    <property type="match status" value="1"/>
</dbReference>
<dbReference type="STRING" id="1431546.CAQU_05410"/>
<dbReference type="InterPro" id="IPR036390">
    <property type="entry name" value="WH_DNA-bd_sf"/>
</dbReference>
<name>A0A1L7CFI8_9CORY</name>
<feature type="domain" description="HTH gntR-type" evidence="4">
    <location>
        <begin position="10"/>
        <end position="77"/>
    </location>
</feature>
<dbReference type="InterPro" id="IPR008920">
    <property type="entry name" value="TF_FadR/GntR_C"/>
</dbReference>
<keyword evidence="3" id="KW-0804">Transcription</keyword>
<dbReference type="AlphaFoldDB" id="A0A1L7CFI8"/>
<proteinExistence type="predicted"/>
<dbReference type="Pfam" id="PF07729">
    <property type="entry name" value="FCD"/>
    <property type="match status" value="1"/>
</dbReference>
<evidence type="ECO:0000256" key="2">
    <source>
        <dbReference type="ARBA" id="ARBA00023125"/>
    </source>
</evidence>
<evidence type="ECO:0000313" key="5">
    <source>
        <dbReference type="EMBL" id="APT84596.1"/>
    </source>
</evidence>
<gene>
    <name evidence="5" type="ORF">CAQU_05410</name>
</gene>
<dbReference type="PANTHER" id="PTHR43537:SF45">
    <property type="entry name" value="GNTR FAMILY REGULATORY PROTEIN"/>
    <property type="match status" value="1"/>
</dbReference>
<accession>A0A1L7CFI8</accession>
<dbReference type="Gene3D" id="1.10.10.10">
    <property type="entry name" value="Winged helix-like DNA-binding domain superfamily/Winged helix DNA-binding domain"/>
    <property type="match status" value="1"/>
</dbReference>
<organism evidence="5 6">
    <name type="scientific">Corynebacterium aquilae DSM 44791</name>
    <dbReference type="NCBI Taxonomy" id="1431546"/>
    <lineage>
        <taxon>Bacteria</taxon>
        <taxon>Bacillati</taxon>
        <taxon>Actinomycetota</taxon>
        <taxon>Actinomycetes</taxon>
        <taxon>Mycobacteriales</taxon>
        <taxon>Corynebacteriaceae</taxon>
        <taxon>Corynebacterium</taxon>
    </lineage>
</organism>
<evidence type="ECO:0000256" key="1">
    <source>
        <dbReference type="ARBA" id="ARBA00023015"/>
    </source>
</evidence>
<dbReference type="Proteomes" id="UP000185478">
    <property type="component" value="Chromosome"/>
</dbReference>
<dbReference type="EMBL" id="CP009245">
    <property type="protein sequence ID" value="APT84596.1"/>
    <property type="molecule type" value="Genomic_DNA"/>
</dbReference>
<keyword evidence="2" id="KW-0238">DNA-binding</keyword>
<dbReference type="SMART" id="SM00895">
    <property type="entry name" value="FCD"/>
    <property type="match status" value="1"/>
</dbReference>
<dbReference type="InterPro" id="IPR000524">
    <property type="entry name" value="Tscrpt_reg_HTH_GntR"/>
</dbReference>
<dbReference type="PANTHER" id="PTHR43537">
    <property type="entry name" value="TRANSCRIPTIONAL REGULATOR, GNTR FAMILY"/>
    <property type="match status" value="1"/>
</dbReference>
<sequence>MSALDTFERPTLKGSAEALIRKALLDGSMRPGEIYSANALSSSLKISNSPVREAMMSLADRGLLEPVRNRGFRVVEMSPKDRQEVYDLRRLIEVEAVQRVAMAGVSEAVGDRLQQLAQRTVDILEQVSEGDIFDYLEADHDFHMYLISQVGNARWTRLVGQLRDQSRINGAYIHLREKGLLMQSAREHLELVDAIIGRDGQRAADVMVRHLEYARP</sequence>
<evidence type="ECO:0000259" key="4">
    <source>
        <dbReference type="PROSITE" id="PS50949"/>
    </source>
</evidence>